<dbReference type="EMBL" id="JASCZI010151164">
    <property type="protein sequence ID" value="MED6170418.1"/>
    <property type="molecule type" value="Genomic_DNA"/>
</dbReference>
<organism evidence="1 2">
    <name type="scientific">Stylosanthes scabra</name>
    <dbReference type="NCBI Taxonomy" id="79078"/>
    <lineage>
        <taxon>Eukaryota</taxon>
        <taxon>Viridiplantae</taxon>
        <taxon>Streptophyta</taxon>
        <taxon>Embryophyta</taxon>
        <taxon>Tracheophyta</taxon>
        <taxon>Spermatophyta</taxon>
        <taxon>Magnoliopsida</taxon>
        <taxon>eudicotyledons</taxon>
        <taxon>Gunneridae</taxon>
        <taxon>Pentapetalae</taxon>
        <taxon>rosids</taxon>
        <taxon>fabids</taxon>
        <taxon>Fabales</taxon>
        <taxon>Fabaceae</taxon>
        <taxon>Papilionoideae</taxon>
        <taxon>50 kb inversion clade</taxon>
        <taxon>dalbergioids sensu lato</taxon>
        <taxon>Dalbergieae</taxon>
        <taxon>Pterocarpus clade</taxon>
        <taxon>Stylosanthes</taxon>
    </lineage>
</organism>
<gene>
    <name evidence="1" type="ORF">PIB30_030724</name>
</gene>
<accession>A0ABU6VEQ2</accession>
<sequence length="77" mass="8755">MFESDNCKIKDVELRYKLQESVNKSKTVTNSKGRGEIIDANVMEGLANDLDERPIGQFFATKKARVNIKKEKVHATK</sequence>
<dbReference type="Proteomes" id="UP001341840">
    <property type="component" value="Unassembled WGS sequence"/>
</dbReference>
<reference evidence="1 2" key="1">
    <citation type="journal article" date="2023" name="Plants (Basel)">
        <title>Bridging the Gap: Combining Genomics and Transcriptomics Approaches to Understand Stylosanthes scabra, an Orphan Legume from the Brazilian Caatinga.</title>
        <authorList>
            <person name="Ferreira-Neto J.R.C."/>
            <person name="da Silva M.D."/>
            <person name="Binneck E."/>
            <person name="de Melo N.F."/>
            <person name="da Silva R.H."/>
            <person name="de Melo A.L.T.M."/>
            <person name="Pandolfi V."/>
            <person name="Bustamante F.O."/>
            <person name="Brasileiro-Vidal A.C."/>
            <person name="Benko-Iseppon A.M."/>
        </authorList>
    </citation>
    <scope>NUCLEOTIDE SEQUENCE [LARGE SCALE GENOMIC DNA]</scope>
    <source>
        <tissue evidence="1">Leaves</tissue>
    </source>
</reference>
<keyword evidence="2" id="KW-1185">Reference proteome</keyword>
<evidence type="ECO:0000313" key="2">
    <source>
        <dbReference type="Proteomes" id="UP001341840"/>
    </source>
</evidence>
<name>A0ABU6VEQ2_9FABA</name>
<evidence type="ECO:0000313" key="1">
    <source>
        <dbReference type="EMBL" id="MED6170418.1"/>
    </source>
</evidence>
<comment type="caution">
    <text evidence="1">The sequence shown here is derived from an EMBL/GenBank/DDBJ whole genome shotgun (WGS) entry which is preliminary data.</text>
</comment>
<protein>
    <submittedName>
        <fullName evidence="1">Uncharacterized protein</fullName>
    </submittedName>
</protein>
<proteinExistence type="predicted"/>